<gene>
    <name evidence="2" type="ORF">CLAFUR5_02401</name>
</gene>
<feature type="region of interest" description="Disordered" evidence="1">
    <location>
        <begin position="1"/>
        <end position="177"/>
    </location>
</feature>
<evidence type="ECO:0000313" key="2">
    <source>
        <dbReference type="EMBL" id="UJO14392.1"/>
    </source>
</evidence>
<organism evidence="2 3">
    <name type="scientific">Passalora fulva</name>
    <name type="common">Tomato leaf mold</name>
    <name type="synonym">Cladosporium fulvum</name>
    <dbReference type="NCBI Taxonomy" id="5499"/>
    <lineage>
        <taxon>Eukaryota</taxon>
        <taxon>Fungi</taxon>
        <taxon>Dikarya</taxon>
        <taxon>Ascomycota</taxon>
        <taxon>Pezizomycotina</taxon>
        <taxon>Dothideomycetes</taxon>
        <taxon>Dothideomycetidae</taxon>
        <taxon>Mycosphaerellales</taxon>
        <taxon>Mycosphaerellaceae</taxon>
        <taxon>Fulvia</taxon>
    </lineage>
</organism>
<protein>
    <submittedName>
        <fullName evidence="2">Uncharacterized protein</fullName>
    </submittedName>
</protein>
<accession>A0A9Q8LBI3</accession>
<feature type="compositionally biased region" description="Polar residues" evidence="1">
    <location>
        <begin position="99"/>
        <end position="108"/>
    </location>
</feature>
<reference evidence="2" key="2">
    <citation type="journal article" date="2022" name="Microb. Genom.">
        <title>A chromosome-scale genome assembly of the tomato pathogen Cladosporium fulvum reveals a compartmentalized genome architecture and the presence of a dispensable chromosome.</title>
        <authorList>
            <person name="Zaccaron A.Z."/>
            <person name="Chen L.H."/>
            <person name="Samaras A."/>
            <person name="Stergiopoulos I."/>
        </authorList>
    </citation>
    <scope>NUCLEOTIDE SEQUENCE</scope>
    <source>
        <strain evidence="2">Race5_Kim</strain>
    </source>
</reference>
<feature type="compositionally biased region" description="Basic and acidic residues" evidence="1">
    <location>
        <begin position="33"/>
        <end position="48"/>
    </location>
</feature>
<keyword evidence="3" id="KW-1185">Reference proteome</keyword>
<feature type="compositionally biased region" description="Basic and acidic residues" evidence="1">
    <location>
        <begin position="143"/>
        <end position="172"/>
    </location>
</feature>
<proteinExistence type="predicted"/>
<sequence>MAPVKSMDAALWNREKDDIATTTTPEAVSARSVRQDFRHMGMSEEPHPAAEWTSLRKPPKSAMKEVRFRSKGKGTIRPTETADSADSDISSSAYDADTQKTNVPLSSDASREDEPESIWSSAVSRRYGSSEESVTPIPTQPLMKEDEPKDRVDAADKNTAEGSERTKSRSEESPATIARLSRKSIVVAGKKGIARILPKKKVKPQY</sequence>
<reference evidence="2" key="1">
    <citation type="submission" date="2021-12" db="EMBL/GenBank/DDBJ databases">
        <authorList>
            <person name="Zaccaron A."/>
            <person name="Stergiopoulos I."/>
        </authorList>
    </citation>
    <scope>NUCLEOTIDE SEQUENCE</scope>
    <source>
        <strain evidence="2">Race5_Kim</strain>
    </source>
</reference>
<evidence type="ECO:0000313" key="3">
    <source>
        <dbReference type="Proteomes" id="UP000756132"/>
    </source>
</evidence>
<dbReference type="RefSeq" id="XP_047758758.1">
    <property type="nucleotide sequence ID" value="XM_047901549.1"/>
</dbReference>
<dbReference type="KEGG" id="ffu:CLAFUR5_02401"/>
<feature type="compositionally biased region" description="Low complexity" evidence="1">
    <location>
        <begin position="82"/>
        <end position="96"/>
    </location>
</feature>
<dbReference type="Proteomes" id="UP000756132">
    <property type="component" value="Chromosome 2"/>
</dbReference>
<name>A0A9Q8LBI3_PASFU</name>
<evidence type="ECO:0000256" key="1">
    <source>
        <dbReference type="SAM" id="MobiDB-lite"/>
    </source>
</evidence>
<dbReference type="GeneID" id="71982279"/>
<dbReference type="AlphaFoldDB" id="A0A9Q8LBI3"/>
<dbReference type="EMBL" id="CP090164">
    <property type="protein sequence ID" value="UJO14392.1"/>
    <property type="molecule type" value="Genomic_DNA"/>
</dbReference>